<evidence type="ECO:0000256" key="1">
    <source>
        <dbReference type="SAM" id="MobiDB-lite"/>
    </source>
</evidence>
<accession>A0A1J5QX94</accession>
<reference evidence="2" key="1">
    <citation type="submission" date="2016-10" db="EMBL/GenBank/DDBJ databases">
        <title>Sequence of Gallionella enrichment culture.</title>
        <authorList>
            <person name="Poehlein A."/>
            <person name="Muehling M."/>
            <person name="Daniel R."/>
        </authorList>
    </citation>
    <scope>NUCLEOTIDE SEQUENCE</scope>
</reference>
<evidence type="ECO:0000313" key="2">
    <source>
        <dbReference type="EMBL" id="OIQ88318.1"/>
    </source>
</evidence>
<feature type="region of interest" description="Disordered" evidence="1">
    <location>
        <begin position="143"/>
        <end position="164"/>
    </location>
</feature>
<feature type="region of interest" description="Disordered" evidence="1">
    <location>
        <begin position="52"/>
        <end position="85"/>
    </location>
</feature>
<sequence length="164" mass="17180">MQFRMGSARGFQCATQGSRAVASAGPGCRCLVVAAKGCAGRLTWRIPKKAAPGMDPSAAAGAEAQRMSPVGDERGAAGSTFRCAPGAVAEPRPPVAGAASEHAAWRQGPQRWCAWGAGRASSRRNSSKNGAARQLQVLLSQEESASAPKYDWYRPNPRMVQPEA</sequence>
<organism evidence="2">
    <name type="scientific">mine drainage metagenome</name>
    <dbReference type="NCBI Taxonomy" id="410659"/>
    <lineage>
        <taxon>unclassified sequences</taxon>
        <taxon>metagenomes</taxon>
        <taxon>ecological metagenomes</taxon>
    </lineage>
</organism>
<proteinExistence type="predicted"/>
<comment type="caution">
    <text evidence="2">The sequence shown here is derived from an EMBL/GenBank/DDBJ whole genome shotgun (WGS) entry which is preliminary data.</text>
</comment>
<dbReference type="EMBL" id="MLJW01000377">
    <property type="protein sequence ID" value="OIQ88318.1"/>
    <property type="molecule type" value="Genomic_DNA"/>
</dbReference>
<name>A0A1J5QX94_9ZZZZ</name>
<dbReference type="AlphaFoldDB" id="A0A1J5QX94"/>
<gene>
    <name evidence="2" type="ORF">GALL_298010</name>
</gene>
<protein>
    <submittedName>
        <fullName evidence="2">Uncharacterized protein</fullName>
    </submittedName>
</protein>